<dbReference type="Pfam" id="PF00196">
    <property type="entry name" value="GerE"/>
    <property type="match status" value="1"/>
</dbReference>
<dbReference type="SMART" id="SM00448">
    <property type="entry name" value="REC"/>
    <property type="match status" value="1"/>
</dbReference>
<evidence type="ECO:0000256" key="2">
    <source>
        <dbReference type="ARBA" id="ARBA00023125"/>
    </source>
</evidence>
<dbReference type="Gene3D" id="3.40.50.2300">
    <property type="match status" value="1"/>
</dbReference>
<protein>
    <submittedName>
        <fullName evidence="6">Response regulator transcription factor</fullName>
    </submittedName>
</protein>
<name>A0A7G9SIZ1_9SPHN</name>
<dbReference type="PANTHER" id="PTHR43214">
    <property type="entry name" value="TWO-COMPONENT RESPONSE REGULATOR"/>
    <property type="match status" value="1"/>
</dbReference>
<dbReference type="SUPFAM" id="SSF46894">
    <property type="entry name" value="C-terminal effector domain of the bipartite response regulators"/>
    <property type="match status" value="1"/>
</dbReference>
<dbReference type="GO" id="GO:0006355">
    <property type="term" value="P:regulation of DNA-templated transcription"/>
    <property type="evidence" value="ECO:0007669"/>
    <property type="project" value="InterPro"/>
</dbReference>
<gene>
    <name evidence="6" type="ORF">H9L13_02485</name>
</gene>
<keyword evidence="7" id="KW-1185">Reference proteome</keyword>
<dbReference type="PROSITE" id="PS50110">
    <property type="entry name" value="RESPONSE_REGULATORY"/>
    <property type="match status" value="1"/>
</dbReference>
<dbReference type="PROSITE" id="PS50043">
    <property type="entry name" value="HTH_LUXR_2"/>
    <property type="match status" value="1"/>
</dbReference>
<dbReference type="AlphaFoldDB" id="A0A7G9SIZ1"/>
<organism evidence="6 7">
    <name type="scientific">Sphingomonas lutea</name>
    <dbReference type="NCBI Taxonomy" id="1045317"/>
    <lineage>
        <taxon>Bacteria</taxon>
        <taxon>Pseudomonadati</taxon>
        <taxon>Pseudomonadota</taxon>
        <taxon>Alphaproteobacteria</taxon>
        <taxon>Sphingomonadales</taxon>
        <taxon>Sphingomonadaceae</taxon>
        <taxon>Sphingomonas</taxon>
    </lineage>
</organism>
<dbReference type="InterPro" id="IPR058245">
    <property type="entry name" value="NreC/VraR/RcsB-like_REC"/>
</dbReference>
<dbReference type="RefSeq" id="WP_187538734.1">
    <property type="nucleotide sequence ID" value="NZ_BAABJT010000001.1"/>
</dbReference>
<dbReference type="InterPro" id="IPR001789">
    <property type="entry name" value="Sig_transdc_resp-reg_receiver"/>
</dbReference>
<evidence type="ECO:0000313" key="6">
    <source>
        <dbReference type="EMBL" id="QNN67816.1"/>
    </source>
</evidence>
<dbReference type="SUPFAM" id="SSF52172">
    <property type="entry name" value="CheY-like"/>
    <property type="match status" value="1"/>
</dbReference>
<dbReference type="InterPro" id="IPR011006">
    <property type="entry name" value="CheY-like_superfamily"/>
</dbReference>
<dbReference type="SMART" id="SM00421">
    <property type="entry name" value="HTH_LUXR"/>
    <property type="match status" value="1"/>
</dbReference>
<evidence type="ECO:0000313" key="7">
    <source>
        <dbReference type="Proteomes" id="UP000515971"/>
    </source>
</evidence>
<dbReference type="GO" id="GO:0000160">
    <property type="term" value="P:phosphorelay signal transduction system"/>
    <property type="evidence" value="ECO:0007669"/>
    <property type="project" value="InterPro"/>
</dbReference>
<reference evidence="6 7" key="1">
    <citation type="submission" date="2020-08" db="EMBL/GenBank/DDBJ databases">
        <title>Genome sequence of Sphingomonas lutea KCTC 23642T.</title>
        <authorList>
            <person name="Hyun D.-W."/>
            <person name="Bae J.-W."/>
        </authorList>
    </citation>
    <scope>NUCLEOTIDE SEQUENCE [LARGE SCALE GENOMIC DNA]</scope>
    <source>
        <strain evidence="6 7">KCTC 23642</strain>
    </source>
</reference>
<dbReference type="InterPro" id="IPR016032">
    <property type="entry name" value="Sig_transdc_resp-reg_C-effctor"/>
</dbReference>
<keyword evidence="2" id="KW-0238">DNA-binding</keyword>
<dbReference type="PRINTS" id="PR00038">
    <property type="entry name" value="HTHLUXR"/>
</dbReference>
<feature type="modified residue" description="4-aspartylphosphate" evidence="3">
    <location>
        <position position="53"/>
    </location>
</feature>
<dbReference type="CDD" id="cd17535">
    <property type="entry name" value="REC_NarL-like"/>
    <property type="match status" value="1"/>
</dbReference>
<dbReference type="InterPro" id="IPR039420">
    <property type="entry name" value="WalR-like"/>
</dbReference>
<dbReference type="CDD" id="cd06170">
    <property type="entry name" value="LuxR_C_like"/>
    <property type="match status" value="1"/>
</dbReference>
<keyword evidence="1 3" id="KW-0597">Phosphoprotein</keyword>
<evidence type="ECO:0000256" key="3">
    <source>
        <dbReference type="PROSITE-ProRule" id="PRU00169"/>
    </source>
</evidence>
<dbReference type="EMBL" id="CP060718">
    <property type="protein sequence ID" value="QNN67816.1"/>
    <property type="molecule type" value="Genomic_DNA"/>
</dbReference>
<accession>A0A7G9SIZ1</accession>
<dbReference type="KEGG" id="slut:H9L13_02485"/>
<evidence type="ECO:0000259" key="5">
    <source>
        <dbReference type="PROSITE" id="PS50110"/>
    </source>
</evidence>
<proteinExistence type="predicted"/>
<dbReference type="Proteomes" id="UP000515971">
    <property type="component" value="Chromosome"/>
</dbReference>
<sequence>MSRILMADDHPMIRTAIEVLLRDTPHEVAATAASATEALDQLEAVKPDILLLDLAMPGGGMSVVRKLKDDRVGQKIVLLTAAIDDATLMEARTLGVRGMVLKSSDPAFLIDCLDRVQSGGTWIDPELAERIQALNESFGDARRPALAPRERQLIRFVRQGLRNKEIASELGVTEGTVKVYLHGIFEKLSVSTRTELAVRADEFLAESYSRDVN</sequence>
<dbReference type="InterPro" id="IPR000792">
    <property type="entry name" value="Tscrpt_reg_LuxR_C"/>
</dbReference>
<evidence type="ECO:0000259" key="4">
    <source>
        <dbReference type="PROSITE" id="PS50043"/>
    </source>
</evidence>
<feature type="domain" description="Response regulatory" evidence="5">
    <location>
        <begin position="3"/>
        <end position="117"/>
    </location>
</feature>
<dbReference type="GO" id="GO:0003677">
    <property type="term" value="F:DNA binding"/>
    <property type="evidence" value="ECO:0007669"/>
    <property type="project" value="UniProtKB-KW"/>
</dbReference>
<dbReference type="Pfam" id="PF00072">
    <property type="entry name" value="Response_reg"/>
    <property type="match status" value="1"/>
</dbReference>
<evidence type="ECO:0000256" key="1">
    <source>
        <dbReference type="ARBA" id="ARBA00022553"/>
    </source>
</evidence>
<feature type="domain" description="HTH luxR-type" evidence="4">
    <location>
        <begin position="139"/>
        <end position="204"/>
    </location>
</feature>